<comment type="subcellular location">
    <subcellularLocation>
        <location evidence="1">Nucleus</location>
    </subcellularLocation>
</comment>
<dbReference type="STRING" id="6669.E9H5Y8"/>
<evidence type="ECO:0000313" key="6">
    <source>
        <dbReference type="EMBL" id="EFX72804.1"/>
    </source>
</evidence>
<dbReference type="AlphaFoldDB" id="E9H5Y8"/>
<dbReference type="PANTHER" id="PTHR45721:SF11">
    <property type="entry name" value="LAMIN DM0-RELATED"/>
    <property type="match status" value="1"/>
</dbReference>
<dbReference type="HOGENOM" id="CLU_579048_0_0_1"/>
<organism evidence="6 7">
    <name type="scientific">Daphnia pulex</name>
    <name type="common">Water flea</name>
    <dbReference type="NCBI Taxonomy" id="6669"/>
    <lineage>
        <taxon>Eukaryota</taxon>
        <taxon>Metazoa</taxon>
        <taxon>Ecdysozoa</taxon>
        <taxon>Arthropoda</taxon>
        <taxon>Crustacea</taxon>
        <taxon>Branchiopoda</taxon>
        <taxon>Diplostraca</taxon>
        <taxon>Cladocera</taxon>
        <taxon>Anomopoda</taxon>
        <taxon>Daphniidae</taxon>
        <taxon>Daphnia</taxon>
    </lineage>
</organism>
<accession>E9H5Y8</accession>
<dbReference type="GO" id="GO:0005652">
    <property type="term" value="C:nuclear lamina"/>
    <property type="evidence" value="ECO:0000318"/>
    <property type="project" value="GO_Central"/>
</dbReference>
<dbReference type="OrthoDB" id="102442at2759"/>
<reference evidence="6 7" key="1">
    <citation type="journal article" date="2011" name="Science">
        <title>The ecoresponsive genome of Daphnia pulex.</title>
        <authorList>
            <person name="Colbourne J.K."/>
            <person name="Pfrender M.E."/>
            <person name="Gilbert D."/>
            <person name="Thomas W.K."/>
            <person name="Tucker A."/>
            <person name="Oakley T.H."/>
            <person name="Tokishita S."/>
            <person name="Aerts A."/>
            <person name="Arnold G.J."/>
            <person name="Basu M.K."/>
            <person name="Bauer D.J."/>
            <person name="Caceres C.E."/>
            <person name="Carmel L."/>
            <person name="Casola C."/>
            <person name="Choi J.H."/>
            <person name="Detter J.C."/>
            <person name="Dong Q."/>
            <person name="Dusheyko S."/>
            <person name="Eads B.D."/>
            <person name="Frohlich T."/>
            <person name="Geiler-Samerotte K.A."/>
            <person name="Gerlach D."/>
            <person name="Hatcher P."/>
            <person name="Jogdeo S."/>
            <person name="Krijgsveld J."/>
            <person name="Kriventseva E.V."/>
            <person name="Kultz D."/>
            <person name="Laforsch C."/>
            <person name="Lindquist E."/>
            <person name="Lopez J."/>
            <person name="Manak J.R."/>
            <person name="Muller J."/>
            <person name="Pangilinan J."/>
            <person name="Patwardhan R.P."/>
            <person name="Pitluck S."/>
            <person name="Pritham E.J."/>
            <person name="Rechtsteiner A."/>
            <person name="Rho M."/>
            <person name="Rogozin I.B."/>
            <person name="Sakarya O."/>
            <person name="Salamov A."/>
            <person name="Schaack S."/>
            <person name="Shapiro H."/>
            <person name="Shiga Y."/>
            <person name="Skalitzky C."/>
            <person name="Smith Z."/>
            <person name="Souvorov A."/>
            <person name="Sung W."/>
            <person name="Tang Z."/>
            <person name="Tsuchiya D."/>
            <person name="Tu H."/>
            <person name="Vos H."/>
            <person name="Wang M."/>
            <person name="Wolf Y.I."/>
            <person name="Yamagata H."/>
            <person name="Yamada T."/>
            <person name="Ye Y."/>
            <person name="Shaw J.R."/>
            <person name="Andrews J."/>
            <person name="Crease T.J."/>
            <person name="Tang H."/>
            <person name="Lucas S.M."/>
            <person name="Robertson H.M."/>
            <person name="Bork P."/>
            <person name="Koonin E.V."/>
            <person name="Zdobnov E.M."/>
            <person name="Grigoriev I.V."/>
            <person name="Lynch M."/>
            <person name="Boore J.L."/>
        </authorList>
    </citation>
    <scope>NUCLEOTIDE SEQUENCE [LARGE SCALE GENOMIC DNA]</scope>
</reference>
<dbReference type="Pfam" id="PF00932">
    <property type="entry name" value="LTD"/>
    <property type="match status" value="1"/>
</dbReference>
<dbReference type="PROSITE" id="PS51841">
    <property type="entry name" value="LTD"/>
    <property type="match status" value="1"/>
</dbReference>
<gene>
    <name evidence="6" type="primary">LAM2</name>
    <name evidence="6" type="ORF">DAPPUDRAFT_346951</name>
</gene>
<proteinExistence type="predicted"/>
<sequence length="472" mass="53224">MDAVARLPEDKRRAIEREDQILADNARIARESRLNAREAAKRKAIIHEEALLDHDALDLEKRFLELDAKRRRTTDAPLLVQANCAPTQGGLIPAKERVLVEGTGTARPVDRDSSNNSPLPSTPRRPRTEEELVQSLTKDGCTLRPVLTRIATPTEKPNKGKTLRKGSKTDAGTSQPVPSSSSITEAELEALKIKVIREGTPKKIREFCVIAPRSKTPDNRRKTPTAEGRHRSRSTGQTPRQRELFGPEDEEALLRDPPAAASTTPSSQSGSRRPATRSRSRVHRISTDDELEILTGPNDAEDLLKAKLPVYQKQLKEVYIEEIRLEVAPHAECSSNAFYDLSINFSPTANIKIDEVASDGKFIRLINKSEEEEVFLSAWSLVHETPKDRTVYKFHRGIKVAPGGTLCLFFLDMGQKHEPPSTLVMDKQRWYTDHEMVTRLYDEKEMEIAKQESKQEQLNTSQLRRKSRSTHN</sequence>
<dbReference type="Proteomes" id="UP000000305">
    <property type="component" value="Unassembled WGS sequence"/>
</dbReference>
<dbReference type="InterPro" id="IPR036415">
    <property type="entry name" value="Lamin_tail_dom_sf"/>
</dbReference>
<dbReference type="GO" id="GO:0090435">
    <property type="term" value="P:protein localization to nuclear envelope"/>
    <property type="evidence" value="ECO:0000318"/>
    <property type="project" value="GO_Central"/>
</dbReference>
<keyword evidence="2" id="KW-0175">Coiled coil</keyword>
<feature type="region of interest" description="Disordered" evidence="4">
    <location>
        <begin position="207"/>
        <end position="284"/>
    </location>
</feature>
<keyword evidence="7" id="KW-1185">Reference proteome</keyword>
<feature type="domain" description="LTD" evidence="5">
    <location>
        <begin position="339"/>
        <end position="467"/>
    </location>
</feature>
<protein>
    <submittedName>
        <fullName evidence="6">Lamin-like protein</fullName>
    </submittedName>
</protein>
<dbReference type="GO" id="GO:0031507">
    <property type="term" value="P:heterochromatin formation"/>
    <property type="evidence" value="ECO:0000318"/>
    <property type="project" value="GO_Central"/>
</dbReference>
<feature type="compositionally biased region" description="Low complexity" evidence="4">
    <location>
        <begin position="257"/>
        <end position="267"/>
    </location>
</feature>
<feature type="region of interest" description="Disordered" evidence="4">
    <location>
        <begin position="449"/>
        <end position="472"/>
    </location>
</feature>
<dbReference type="KEGG" id="dpx:DAPPUDRAFT_346951"/>
<feature type="region of interest" description="Disordered" evidence="4">
    <location>
        <begin position="104"/>
        <end position="183"/>
    </location>
</feature>
<dbReference type="InParanoid" id="E9H5Y8"/>
<evidence type="ECO:0000256" key="4">
    <source>
        <dbReference type="SAM" id="MobiDB-lite"/>
    </source>
</evidence>
<dbReference type="SUPFAM" id="SSF74853">
    <property type="entry name" value="Lamin A/C globular tail domain"/>
    <property type="match status" value="1"/>
</dbReference>
<dbReference type="EMBL" id="GL732595">
    <property type="protein sequence ID" value="EFX72804.1"/>
    <property type="molecule type" value="Genomic_DNA"/>
</dbReference>
<evidence type="ECO:0000313" key="7">
    <source>
        <dbReference type="Proteomes" id="UP000000305"/>
    </source>
</evidence>
<dbReference type="eggNOG" id="KOG0977">
    <property type="taxonomic scope" value="Eukaryota"/>
</dbReference>
<evidence type="ECO:0000259" key="5">
    <source>
        <dbReference type="PROSITE" id="PS51841"/>
    </source>
</evidence>
<feature type="compositionally biased region" description="Basic residues" evidence="4">
    <location>
        <begin position="463"/>
        <end position="472"/>
    </location>
</feature>
<dbReference type="GO" id="GO:0007097">
    <property type="term" value="P:nuclear migration"/>
    <property type="evidence" value="ECO:0000318"/>
    <property type="project" value="GO_Central"/>
</dbReference>
<evidence type="ECO:0000256" key="1">
    <source>
        <dbReference type="ARBA" id="ARBA00004123"/>
    </source>
</evidence>
<dbReference type="Gene3D" id="2.60.40.1260">
    <property type="entry name" value="Lamin Tail domain"/>
    <property type="match status" value="1"/>
</dbReference>
<evidence type="ECO:0000256" key="3">
    <source>
        <dbReference type="ARBA" id="ARBA00023242"/>
    </source>
</evidence>
<dbReference type="GO" id="GO:0051664">
    <property type="term" value="P:nuclear pore localization"/>
    <property type="evidence" value="ECO:0000318"/>
    <property type="project" value="GO_Central"/>
</dbReference>
<feature type="compositionally biased region" description="Basic residues" evidence="4">
    <location>
        <begin position="274"/>
        <end position="284"/>
    </location>
</feature>
<feature type="compositionally biased region" description="Polar residues" evidence="4">
    <location>
        <begin position="170"/>
        <end position="183"/>
    </location>
</feature>
<dbReference type="GO" id="GO:0006998">
    <property type="term" value="P:nuclear envelope organization"/>
    <property type="evidence" value="ECO:0000318"/>
    <property type="project" value="GO_Central"/>
</dbReference>
<dbReference type="InterPro" id="IPR001322">
    <property type="entry name" value="Lamin_tail_dom"/>
</dbReference>
<dbReference type="GO" id="GO:0005200">
    <property type="term" value="F:structural constituent of cytoskeleton"/>
    <property type="evidence" value="ECO:0000318"/>
    <property type="project" value="GO_Central"/>
</dbReference>
<keyword evidence="3" id="KW-0539">Nucleus</keyword>
<evidence type="ECO:0000256" key="2">
    <source>
        <dbReference type="ARBA" id="ARBA00023054"/>
    </source>
</evidence>
<dbReference type="PANTHER" id="PTHR45721">
    <property type="entry name" value="LAMIN DM0-RELATED"/>
    <property type="match status" value="1"/>
</dbReference>
<name>E9H5Y8_DAPPU</name>